<reference evidence="3" key="1">
    <citation type="submission" date="2016-06" db="UniProtKB">
        <authorList>
            <consortium name="WormBaseParasite"/>
        </authorList>
    </citation>
    <scope>IDENTIFICATION</scope>
</reference>
<reference evidence="1 2" key="2">
    <citation type="submission" date="2018-11" db="EMBL/GenBank/DDBJ databases">
        <authorList>
            <consortium name="Pathogen Informatics"/>
        </authorList>
    </citation>
    <scope>NUCLEOTIDE SEQUENCE [LARGE SCALE GENOMIC DNA]</scope>
    <source>
        <strain evidence="1 2">NST_G2</strain>
    </source>
</reference>
<protein>
    <submittedName>
        <fullName evidence="3">Beta-galactosidase</fullName>
    </submittedName>
</protein>
<dbReference type="AlphaFoldDB" id="A0A183T2J4"/>
<accession>A0A183T2J4</accession>
<evidence type="ECO:0000313" key="2">
    <source>
        <dbReference type="Proteomes" id="UP000275846"/>
    </source>
</evidence>
<organism evidence="3">
    <name type="scientific">Schistocephalus solidus</name>
    <name type="common">Tapeworm</name>
    <dbReference type="NCBI Taxonomy" id="70667"/>
    <lineage>
        <taxon>Eukaryota</taxon>
        <taxon>Metazoa</taxon>
        <taxon>Spiralia</taxon>
        <taxon>Lophotrochozoa</taxon>
        <taxon>Platyhelminthes</taxon>
        <taxon>Cestoda</taxon>
        <taxon>Eucestoda</taxon>
        <taxon>Diphyllobothriidea</taxon>
        <taxon>Diphyllobothriidae</taxon>
        <taxon>Schistocephalus</taxon>
    </lineage>
</organism>
<keyword evidence="2" id="KW-1185">Reference proteome</keyword>
<gene>
    <name evidence="1" type="ORF">SSLN_LOCUS10692</name>
</gene>
<evidence type="ECO:0000313" key="3">
    <source>
        <dbReference type="WBParaSite" id="SSLN_0001110801-mRNA-1"/>
    </source>
</evidence>
<dbReference type="Proteomes" id="UP000275846">
    <property type="component" value="Unassembled WGS sequence"/>
</dbReference>
<dbReference type="EMBL" id="UYSU01036029">
    <property type="protein sequence ID" value="VDL97077.1"/>
    <property type="molecule type" value="Genomic_DNA"/>
</dbReference>
<dbReference type="WBParaSite" id="SSLN_0001110801-mRNA-1">
    <property type="protein sequence ID" value="SSLN_0001110801-mRNA-1"/>
    <property type="gene ID" value="SSLN_0001110801"/>
</dbReference>
<evidence type="ECO:0000313" key="1">
    <source>
        <dbReference type="EMBL" id="VDL97077.1"/>
    </source>
</evidence>
<name>A0A183T2J4_SCHSO</name>
<sequence>MGDNKAGCEPKAKERVHYQCVLHQTTYGETITGLSEVDPNEDPNGANTCPNRLRQWHVTTAERLHIDSPFPLVASVPLHSSRGTRILPEKCTVNAAEVFSKTFHLRHVAIKRREVRKRLGRSNLDLVILNLALNNPIIVYLDGNWMEQKVVIGQLILPSRGSSMVIVHAVWNGAPTYAEAVKGFQKEVGRTPLVNVDLMDFSA</sequence>
<proteinExistence type="predicted"/>